<dbReference type="PANTHER" id="PTHR42873">
    <property type="entry name" value="RIBOSOMAL RNA LARGE SUBUNIT METHYLTRANSFERASE"/>
    <property type="match status" value="1"/>
</dbReference>
<protein>
    <submittedName>
        <fullName evidence="9">SAM-dependent methyltransferase</fullName>
    </submittedName>
</protein>
<dbReference type="SUPFAM" id="SSF53335">
    <property type="entry name" value="S-adenosyl-L-methionine-dependent methyltransferases"/>
    <property type="match status" value="1"/>
</dbReference>
<dbReference type="InterPro" id="IPR019614">
    <property type="entry name" value="SAM-dep_methyl-trfase"/>
</dbReference>
<dbReference type="GO" id="GO:0005737">
    <property type="term" value="C:cytoplasm"/>
    <property type="evidence" value="ECO:0007669"/>
    <property type="project" value="UniProtKB-SubCell"/>
</dbReference>
<dbReference type="PANTHER" id="PTHR42873:SF1">
    <property type="entry name" value="S-ADENOSYLMETHIONINE-DEPENDENT METHYLTRANSFERASE DOMAIN-CONTAINING PROTEIN"/>
    <property type="match status" value="1"/>
</dbReference>
<comment type="similarity">
    <text evidence="6">Belongs to the methyltransferase superfamily. RlmI family.</text>
</comment>
<dbReference type="GO" id="GO:0032259">
    <property type="term" value="P:methylation"/>
    <property type="evidence" value="ECO:0007669"/>
    <property type="project" value="UniProtKB-KW"/>
</dbReference>
<dbReference type="Pfam" id="PF10672">
    <property type="entry name" value="Methyltrans_SAM"/>
    <property type="match status" value="1"/>
</dbReference>
<proteinExistence type="inferred from homology"/>
<organism evidence="9 10">
    <name type="scientific">Halodesulfovibrio aestuarii</name>
    <dbReference type="NCBI Taxonomy" id="126333"/>
    <lineage>
        <taxon>Bacteria</taxon>
        <taxon>Pseudomonadati</taxon>
        <taxon>Thermodesulfobacteriota</taxon>
        <taxon>Desulfovibrionia</taxon>
        <taxon>Desulfovibrionales</taxon>
        <taxon>Desulfovibrionaceae</taxon>
        <taxon>Halodesulfovibrio</taxon>
    </lineage>
</organism>
<name>A0A8G2FBI8_9BACT</name>
<dbReference type="PROSITE" id="PS50890">
    <property type="entry name" value="PUA"/>
    <property type="match status" value="1"/>
</dbReference>
<keyword evidence="2" id="KW-0963">Cytoplasm</keyword>
<evidence type="ECO:0000256" key="1">
    <source>
        <dbReference type="ARBA" id="ARBA00004496"/>
    </source>
</evidence>
<feature type="domain" description="S-adenosylmethionine-dependent methyltransferase" evidence="7">
    <location>
        <begin position="213"/>
        <end position="369"/>
    </location>
</feature>
<keyword evidence="3 9" id="KW-0489">Methyltransferase</keyword>
<comment type="subcellular location">
    <subcellularLocation>
        <location evidence="1">Cytoplasm</location>
    </subcellularLocation>
</comment>
<keyword evidence="5" id="KW-0949">S-adenosyl-L-methionine</keyword>
<dbReference type="EMBL" id="FQZR01000004">
    <property type="protein sequence ID" value="SHJ29435.1"/>
    <property type="molecule type" value="Genomic_DNA"/>
</dbReference>
<feature type="domain" description="RlmI-like PUA" evidence="8">
    <location>
        <begin position="34"/>
        <end position="99"/>
    </location>
</feature>
<dbReference type="SUPFAM" id="SSF88697">
    <property type="entry name" value="PUA domain-like"/>
    <property type="match status" value="1"/>
</dbReference>
<evidence type="ECO:0000256" key="4">
    <source>
        <dbReference type="ARBA" id="ARBA00022679"/>
    </source>
</evidence>
<evidence type="ECO:0000256" key="2">
    <source>
        <dbReference type="ARBA" id="ARBA00022490"/>
    </source>
</evidence>
<accession>A0A8G2FBI8</accession>
<evidence type="ECO:0000259" key="7">
    <source>
        <dbReference type="Pfam" id="PF10672"/>
    </source>
</evidence>
<keyword evidence="4 9" id="KW-0808">Transferase</keyword>
<dbReference type="GO" id="GO:0003723">
    <property type="term" value="F:RNA binding"/>
    <property type="evidence" value="ECO:0007669"/>
    <property type="project" value="InterPro"/>
</dbReference>
<dbReference type="InterPro" id="IPR036974">
    <property type="entry name" value="PUA_sf"/>
</dbReference>
<comment type="caution">
    <text evidence="9">The sequence shown here is derived from an EMBL/GenBank/DDBJ whole genome shotgun (WGS) entry which is preliminary data.</text>
</comment>
<gene>
    <name evidence="9" type="ORF">SAMN05660830_02106</name>
</gene>
<dbReference type="GO" id="GO:0008168">
    <property type="term" value="F:methyltransferase activity"/>
    <property type="evidence" value="ECO:0007669"/>
    <property type="project" value="UniProtKB-KW"/>
</dbReference>
<dbReference type="InterPro" id="IPR029063">
    <property type="entry name" value="SAM-dependent_MTases_sf"/>
</dbReference>
<dbReference type="Pfam" id="PF17785">
    <property type="entry name" value="PUA_3"/>
    <property type="match status" value="1"/>
</dbReference>
<dbReference type="AlphaFoldDB" id="A0A8G2FBI8"/>
<dbReference type="Gene3D" id="3.40.50.150">
    <property type="entry name" value="Vaccinia Virus protein VP39"/>
    <property type="match status" value="1"/>
</dbReference>
<dbReference type="InterPro" id="IPR015947">
    <property type="entry name" value="PUA-like_sf"/>
</dbReference>
<dbReference type="Proteomes" id="UP000184001">
    <property type="component" value="Unassembled WGS sequence"/>
</dbReference>
<dbReference type="Gene3D" id="2.30.130.10">
    <property type="entry name" value="PUA domain"/>
    <property type="match status" value="1"/>
</dbReference>
<evidence type="ECO:0000259" key="8">
    <source>
        <dbReference type="Pfam" id="PF17785"/>
    </source>
</evidence>
<evidence type="ECO:0000313" key="10">
    <source>
        <dbReference type="Proteomes" id="UP000184001"/>
    </source>
</evidence>
<evidence type="ECO:0000256" key="3">
    <source>
        <dbReference type="ARBA" id="ARBA00022603"/>
    </source>
</evidence>
<dbReference type="Gene3D" id="3.30.750.80">
    <property type="entry name" value="RNA methyltransferase domain (HRMD) like"/>
    <property type="match status" value="1"/>
</dbReference>
<sequence length="425" mass="47309">MLQLLAFTHNWGAHANPNLTVRFTGNRIEQMKHLILKKGEDRRIRLGHLWIFSNEVDTKKSPLKEFEPGESAVVVNAQGRPIGSAYVNPNSLICARMISNRPHEGLTEALLDRRISQALTLRESMFDKPFYRMVFAEGDFLPGLVIDRYDDLLVAQLTTAGMEKMKDQITSVLCDILHPKAILFRNDSANRPLEGLDRYVEQAVGTVPAKICLEENGVKFEVPMIEGQKTGWFYDQRTNRRDFASFCNGKRVLDAFCYAGSFGCNAVKAGAKEVTFLDASKIALDAAVHNASLNGSPDKVDTVYGDALDTLQELKDSGAQFDVICVDPPAFIKRKKAFKEGLSAYQRVNKLAMDLVVDGGIVTSCSCSQHLSAQDLNRVLLHAASKSKTRIQTLIQGHQGPDHPVHPAMPETHYLKSYTVRVFKS</sequence>
<dbReference type="CDD" id="cd11572">
    <property type="entry name" value="RlmI_M_like"/>
    <property type="match status" value="1"/>
</dbReference>
<dbReference type="InterPro" id="IPR041532">
    <property type="entry name" value="RlmI-like_PUA"/>
</dbReference>
<dbReference type="CDD" id="cd02440">
    <property type="entry name" value="AdoMet_MTases"/>
    <property type="match status" value="1"/>
</dbReference>
<evidence type="ECO:0000256" key="6">
    <source>
        <dbReference type="ARBA" id="ARBA00038091"/>
    </source>
</evidence>
<evidence type="ECO:0000313" key="9">
    <source>
        <dbReference type="EMBL" id="SHJ29435.1"/>
    </source>
</evidence>
<dbReference type="CDD" id="cd21153">
    <property type="entry name" value="PUA_RlmI"/>
    <property type="match status" value="1"/>
</dbReference>
<reference evidence="9 10" key="1">
    <citation type="submission" date="2016-11" db="EMBL/GenBank/DDBJ databases">
        <authorList>
            <person name="Varghese N."/>
            <person name="Submissions S."/>
        </authorList>
    </citation>
    <scope>NUCLEOTIDE SEQUENCE [LARGE SCALE GENOMIC DNA]</scope>
    <source>
        <strain evidence="9 10">DSM 17919</strain>
    </source>
</reference>
<evidence type="ECO:0000256" key="5">
    <source>
        <dbReference type="ARBA" id="ARBA00022691"/>
    </source>
</evidence>